<evidence type="ECO:0000313" key="5">
    <source>
        <dbReference type="Proteomes" id="UP001498398"/>
    </source>
</evidence>
<keyword evidence="2" id="KW-0812">Transmembrane</keyword>
<feature type="transmembrane region" description="Helical" evidence="2">
    <location>
        <begin position="206"/>
        <end position="228"/>
    </location>
</feature>
<feature type="compositionally biased region" description="Polar residues" evidence="1">
    <location>
        <begin position="247"/>
        <end position="258"/>
    </location>
</feature>
<keyword evidence="2" id="KW-1133">Transmembrane helix</keyword>
<organism evidence="4 5">
    <name type="scientific">Marasmiellus scandens</name>
    <dbReference type="NCBI Taxonomy" id="2682957"/>
    <lineage>
        <taxon>Eukaryota</taxon>
        <taxon>Fungi</taxon>
        <taxon>Dikarya</taxon>
        <taxon>Basidiomycota</taxon>
        <taxon>Agaricomycotina</taxon>
        <taxon>Agaricomycetes</taxon>
        <taxon>Agaricomycetidae</taxon>
        <taxon>Agaricales</taxon>
        <taxon>Marasmiineae</taxon>
        <taxon>Omphalotaceae</taxon>
        <taxon>Marasmiellus</taxon>
    </lineage>
</organism>
<feature type="signal peptide" evidence="3">
    <location>
        <begin position="1"/>
        <end position="26"/>
    </location>
</feature>
<feature type="compositionally biased region" description="Polar residues" evidence="1">
    <location>
        <begin position="266"/>
        <end position="294"/>
    </location>
</feature>
<dbReference type="EMBL" id="JBANRG010000043">
    <property type="protein sequence ID" value="KAK7446646.1"/>
    <property type="molecule type" value="Genomic_DNA"/>
</dbReference>
<evidence type="ECO:0000256" key="2">
    <source>
        <dbReference type="SAM" id="Phobius"/>
    </source>
</evidence>
<feature type="region of interest" description="Disordered" evidence="1">
    <location>
        <begin position="239"/>
        <end position="369"/>
    </location>
</feature>
<sequence length="480" mass="52855">MGYFNNICCFCTLIVLLFSCISTVYGGSIPYTRSSDSSSTFNIIQLQLPDSHSPNEKLRIFWRRNSTAKDLGLFFVTLIPVSKPHSQGENIFRASDSEIVLDTGTGKHTELQSVVSVSMELGQNEGIISLPTYYSGMFYLIAYNSEGEFLARSEVLKINRSQHIRRKDGGKDESGDNDSSSSTSANPPNNASGSSPQASPMSDTPVIVASVLGTILACLMAGTLVYFLRRQLRAKKAMTPDPEYPFTNHSHQHSSGSLRLTERNRSQSPVASVSKTLASVSQSRDLSIPTNTFVEETPSERAGSSRDPWEGKNFYATPKANRSRHRVDGRSDSKRKRGRLSMALSGVSKSTKSTTSSGVSRSTRGTRSTVTGAWSNMTEVSSIRFCPNTERQMEIEDRIQELQGKLALFKRSVSSGSGMGRDAKTGSVTLANMTHDYRIWKWKKQIERLNSYKDSDWALGKTDVVPSGLYKFDGTSTSNP</sequence>
<proteinExistence type="predicted"/>
<feature type="compositionally biased region" description="Low complexity" evidence="1">
    <location>
        <begin position="177"/>
        <end position="200"/>
    </location>
</feature>
<evidence type="ECO:0000256" key="1">
    <source>
        <dbReference type="SAM" id="MobiDB-lite"/>
    </source>
</evidence>
<protein>
    <submittedName>
        <fullName evidence="4">Uncharacterized protein</fullName>
    </submittedName>
</protein>
<name>A0ABR1J0B6_9AGAR</name>
<keyword evidence="3" id="KW-0732">Signal</keyword>
<feature type="compositionally biased region" description="Low complexity" evidence="1">
    <location>
        <begin position="345"/>
        <end position="369"/>
    </location>
</feature>
<gene>
    <name evidence="4" type="ORF">VKT23_014340</name>
</gene>
<feature type="chain" id="PRO_5046778908" evidence="3">
    <location>
        <begin position="27"/>
        <end position="480"/>
    </location>
</feature>
<dbReference type="Proteomes" id="UP001498398">
    <property type="component" value="Unassembled WGS sequence"/>
</dbReference>
<accession>A0ABR1J0B6</accession>
<comment type="caution">
    <text evidence="4">The sequence shown here is derived from an EMBL/GenBank/DDBJ whole genome shotgun (WGS) entry which is preliminary data.</text>
</comment>
<evidence type="ECO:0000313" key="4">
    <source>
        <dbReference type="EMBL" id="KAK7446646.1"/>
    </source>
</evidence>
<feature type="region of interest" description="Disordered" evidence="1">
    <location>
        <begin position="162"/>
        <end position="202"/>
    </location>
</feature>
<evidence type="ECO:0000256" key="3">
    <source>
        <dbReference type="SAM" id="SignalP"/>
    </source>
</evidence>
<keyword evidence="5" id="KW-1185">Reference proteome</keyword>
<keyword evidence="2" id="KW-0472">Membrane</keyword>
<reference evidence="4 5" key="1">
    <citation type="submission" date="2024-01" db="EMBL/GenBank/DDBJ databases">
        <title>A draft genome for the cacao thread blight pathogen Marasmiellus scandens.</title>
        <authorList>
            <person name="Baruah I.K."/>
            <person name="Leung J."/>
            <person name="Bukari Y."/>
            <person name="Amoako-Attah I."/>
            <person name="Meinhardt L.W."/>
            <person name="Bailey B.A."/>
            <person name="Cohen S.P."/>
        </authorList>
    </citation>
    <scope>NUCLEOTIDE SEQUENCE [LARGE SCALE GENOMIC DNA]</scope>
    <source>
        <strain evidence="4 5">GH-19</strain>
    </source>
</reference>